<feature type="coiled-coil region" evidence="1">
    <location>
        <begin position="41"/>
        <end position="77"/>
    </location>
</feature>
<dbReference type="EMBL" id="FYEK01000010">
    <property type="protein sequence ID" value="SNB60387.1"/>
    <property type="molecule type" value="Genomic_DNA"/>
</dbReference>
<keyword evidence="4" id="KW-0255">Endonuclease</keyword>
<keyword evidence="4" id="KW-0540">Nuclease</keyword>
<feature type="transmembrane region" description="Helical" evidence="2">
    <location>
        <begin position="6"/>
        <end position="23"/>
    </location>
</feature>
<feature type="domain" description="Holliday junction resolvase-related" evidence="3">
    <location>
        <begin position="11"/>
        <end position="166"/>
    </location>
</feature>
<protein>
    <submittedName>
        <fullName evidence="4">Predicted secreted endonuclease</fullName>
    </submittedName>
</protein>
<evidence type="ECO:0000256" key="2">
    <source>
        <dbReference type="SAM" id="Phobius"/>
    </source>
</evidence>
<keyword evidence="2" id="KW-0472">Membrane</keyword>
<dbReference type="AlphaFoldDB" id="A0A212QLY8"/>
<gene>
    <name evidence="4" type="ORF">SAMN02746019_00025160</name>
</gene>
<dbReference type="InterPro" id="IPR019287">
    <property type="entry name" value="Hday_junct_resolvase-rel_dom"/>
</dbReference>
<accession>A0A212QLY8</accession>
<evidence type="ECO:0000256" key="1">
    <source>
        <dbReference type="SAM" id="Coils"/>
    </source>
</evidence>
<dbReference type="GO" id="GO:0004519">
    <property type="term" value="F:endonuclease activity"/>
    <property type="evidence" value="ECO:0007669"/>
    <property type="project" value="UniProtKB-KW"/>
</dbReference>
<dbReference type="Proteomes" id="UP000197025">
    <property type="component" value="Unassembled WGS sequence"/>
</dbReference>
<keyword evidence="5" id="KW-1185">Reference proteome</keyword>
<evidence type="ECO:0000259" key="3">
    <source>
        <dbReference type="Pfam" id="PF10107"/>
    </source>
</evidence>
<organism evidence="4 5">
    <name type="scientific">Thermoflexus hugenholtzii JAD2</name>
    <dbReference type="NCBI Taxonomy" id="877466"/>
    <lineage>
        <taxon>Bacteria</taxon>
        <taxon>Bacillati</taxon>
        <taxon>Chloroflexota</taxon>
        <taxon>Thermoflexia</taxon>
        <taxon>Thermoflexales</taxon>
        <taxon>Thermoflexaceae</taxon>
        <taxon>Thermoflexus</taxon>
    </lineage>
</organism>
<keyword evidence="2" id="KW-1133">Transmembrane helix</keyword>
<dbReference type="InParanoid" id="A0A212QLY8"/>
<keyword evidence="4" id="KW-0378">Hydrolase</keyword>
<keyword evidence="1" id="KW-0175">Coiled coil</keyword>
<proteinExistence type="predicted"/>
<sequence length="175" mass="20836">MEIFLYLWILTLGIAAYFFYRYLSLKAEIPSLLQRKFDEWRQRYEDQIRRESKELALQEAQNQFERWKQEFEEQIRQDAIQRSQAVVRGRVTEQLAPCLPDFPFNPQDARFIGSPVDFVVFDGLSEGEIRRVVFVEVKTGRSKLSSRERRVAEVIAARQVEWWEYRPGEAHSSPT</sequence>
<dbReference type="OrthoDB" id="37460at2"/>
<reference evidence="5" key="1">
    <citation type="submission" date="2017-06" db="EMBL/GenBank/DDBJ databases">
        <authorList>
            <person name="Varghese N."/>
            <person name="Submissions S."/>
        </authorList>
    </citation>
    <scope>NUCLEOTIDE SEQUENCE [LARGE SCALE GENOMIC DNA]</scope>
    <source>
        <strain evidence="5">JAD2</strain>
    </source>
</reference>
<dbReference type="Pfam" id="PF10107">
    <property type="entry name" value="Endonuc_Holl"/>
    <property type="match status" value="1"/>
</dbReference>
<keyword evidence="2" id="KW-0812">Transmembrane</keyword>
<name>A0A212QLY8_9CHLR</name>
<dbReference type="PIRSF" id="PIRSF014735">
    <property type="entry name" value="UCP014735"/>
    <property type="match status" value="1"/>
</dbReference>
<dbReference type="InterPro" id="IPR028300">
    <property type="entry name" value="Holliday_junct_resolvase-rel"/>
</dbReference>
<evidence type="ECO:0000313" key="5">
    <source>
        <dbReference type="Proteomes" id="UP000197025"/>
    </source>
</evidence>
<evidence type="ECO:0000313" key="4">
    <source>
        <dbReference type="EMBL" id="SNB60387.1"/>
    </source>
</evidence>
<dbReference type="RefSeq" id="WP_088570343.1">
    <property type="nucleotide sequence ID" value="NZ_FYEK01000010.1"/>
</dbReference>